<feature type="domain" description="Cupin type-1" evidence="1">
    <location>
        <begin position="2"/>
        <end position="146"/>
    </location>
</feature>
<dbReference type="InterPro" id="IPR014710">
    <property type="entry name" value="RmlC-like_jellyroll"/>
</dbReference>
<evidence type="ECO:0000313" key="2">
    <source>
        <dbReference type="EMBL" id="KAK9087627.1"/>
    </source>
</evidence>
<protein>
    <recommendedName>
        <fullName evidence="1">Cupin type-1 domain-containing protein</fullName>
    </recommendedName>
</protein>
<reference evidence="2 3" key="1">
    <citation type="submission" date="2024-01" db="EMBL/GenBank/DDBJ databases">
        <title>Genome assemblies of Stephania.</title>
        <authorList>
            <person name="Yang L."/>
        </authorList>
    </citation>
    <scope>NUCLEOTIDE SEQUENCE [LARGE SCALE GENOMIC DNA]</scope>
    <source>
        <strain evidence="2">YNDBR</strain>
        <tissue evidence="2">Leaf</tissue>
    </source>
</reference>
<dbReference type="Gene3D" id="2.60.120.10">
    <property type="entry name" value="Jelly Rolls"/>
    <property type="match status" value="2"/>
</dbReference>
<dbReference type="AlphaFoldDB" id="A0AAP0HK38"/>
<dbReference type="InterPro" id="IPR011051">
    <property type="entry name" value="RmlC_Cupin_sf"/>
</dbReference>
<dbReference type="PANTHER" id="PTHR31189">
    <property type="entry name" value="OS03G0336100 PROTEIN-RELATED"/>
    <property type="match status" value="1"/>
</dbReference>
<dbReference type="Proteomes" id="UP001420932">
    <property type="component" value="Unassembled WGS sequence"/>
</dbReference>
<proteinExistence type="predicted"/>
<gene>
    <name evidence="2" type="ORF">Syun_030021</name>
</gene>
<comment type="caution">
    <text evidence="2">The sequence shown here is derived from an EMBL/GenBank/DDBJ whole genome shotgun (WGS) entry which is preliminary data.</text>
</comment>
<dbReference type="EMBL" id="JBBNAF010000013">
    <property type="protein sequence ID" value="KAK9087627.1"/>
    <property type="molecule type" value="Genomic_DNA"/>
</dbReference>
<organism evidence="2 3">
    <name type="scientific">Stephania yunnanensis</name>
    <dbReference type="NCBI Taxonomy" id="152371"/>
    <lineage>
        <taxon>Eukaryota</taxon>
        <taxon>Viridiplantae</taxon>
        <taxon>Streptophyta</taxon>
        <taxon>Embryophyta</taxon>
        <taxon>Tracheophyta</taxon>
        <taxon>Spermatophyta</taxon>
        <taxon>Magnoliopsida</taxon>
        <taxon>Ranunculales</taxon>
        <taxon>Menispermaceae</taxon>
        <taxon>Menispermoideae</taxon>
        <taxon>Cissampelideae</taxon>
        <taxon>Stephania</taxon>
    </lineage>
</organism>
<dbReference type="SUPFAM" id="SSF51182">
    <property type="entry name" value="RmlC-like cupins"/>
    <property type="match status" value="1"/>
</dbReference>
<dbReference type="Pfam" id="PF00190">
    <property type="entry name" value="Cupin_1"/>
    <property type="match status" value="2"/>
</dbReference>
<dbReference type="InterPro" id="IPR006045">
    <property type="entry name" value="Cupin_1"/>
</dbReference>
<name>A0AAP0HK38_9MAGN</name>
<accession>A0AAP0HK38</accession>
<keyword evidence="3" id="KW-1185">Reference proteome</keyword>
<evidence type="ECO:0000313" key="3">
    <source>
        <dbReference type="Proteomes" id="UP001420932"/>
    </source>
</evidence>
<evidence type="ECO:0000259" key="1">
    <source>
        <dbReference type="SMART" id="SM00835"/>
    </source>
</evidence>
<dbReference type="SMART" id="SM00835">
    <property type="entry name" value="Cupin_1"/>
    <property type="match status" value="1"/>
</dbReference>
<dbReference type="InterPro" id="IPR050253">
    <property type="entry name" value="Seed_Storage-Functional"/>
</dbReference>
<sequence length="271" mass="29982">MPKLMRELRTGFAESCSIACQIKQQVLIQEATNIATHTVYRYMYQSTGYGLFGIVNSFERPEIELMRHRTREVKQGDVIAVPAGRPSWLYNNGRRPLVFITFSRDIRRYFLGGDPRGPNGANINVFSGFSEEPLANAFNASNTVIRTIQGLNDLRGSIVRAQIALSSMADDDEEQEKHNIGLGNIQVIENIENPLNTLVYNPQAGRININAMLGPYTIINANSVLYIIRGGGRVQIVGATRQPVFNGLVRSSEVMVILQGSAVIIQAGTRA</sequence>
<dbReference type="PANTHER" id="PTHR31189:SF48">
    <property type="entry name" value="LEGUMIN B"/>
    <property type="match status" value="1"/>
</dbReference>